<dbReference type="SUPFAM" id="SSF58104">
    <property type="entry name" value="Methyl-accepting chemotaxis protein (MCP) signaling domain"/>
    <property type="match status" value="1"/>
</dbReference>
<feature type="domain" description="Methyl-accepting transducer" evidence="6">
    <location>
        <begin position="508"/>
        <end position="744"/>
    </location>
</feature>
<evidence type="ECO:0000256" key="2">
    <source>
        <dbReference type="ARBA" id="ARBA00023224"/>
    </source>
</evidence>
<dbReference type="EMBL" id="JBHSGU010000003">
    <property type="protein sequence ID" value="MFC4700658.1"/>
    <property type="molecule type" value="Genomic_DNA"/>
</dbReference>
<dbReference type="Pfam" id="PF00015">
    <property type="entry name" value="MCPsignal"/>
    <property type="match status" value="1"/>
</dbReference>
<evidence type="ECO:0000256" key="3">
    <source>
        <dbReference type="ARBA" id="ARBA00029447"/>
    </source>
</evidence>
<protein>
    <submittedName>
        <fullName evidence="8">Methyl-accepting chemotaxis protein</fullName>
    </submittedName>
</protein>
<dbReference type="InterPro" id="IPR003660">
    <property type="entry name" value="HAMP_dom"/>
</dbReference>
<comment type="subcellular location">
    <subcellularLocation>
        <location evidence="1">Membrane</location>
    </subcellularLocation>
</comment>
<keyword evidence="5" id="KW-1133">Transmembrane helix</keyword>
<gene>
    <name evidence="8" type="ORF">ACFO4O_10840</name>
</gene>
<dbReference type="InterPro" id="IPR004089">
    <property type="entry name" value="MCPsignal_dom"/>
</dbReference>
<evidence type="ECO:0000259" key="6">
    <source>
        <dbReference type="PROSITE" id="PS50111"/>
    </source>
</evidence>
<proteinExistence type="inferred from homology"/>
<dbReference type="Proteomes" id="UP001595897">
    <property type="component" value="Unassembled WGS sequence"/>
</dbReference>
<evidence type="ECO:0000259" key="7">
    <source>
        <dbReference type="PROSITE" id="PS50885"/>
    </source>
</evidence>
<dbReference type="PANTHER" id="PTHR32089">
    <property type="entry name" value="METHYL-ACCEPTING CHEMOTAXIS PROTEIN MCPB"/>
    <property type="match status" value="1"/>
</dbReference>
<dbReference type="PROSITE" id="PS50111">
    <property type="entry name" value="CHEMOTAXIS_TRANSDUC_2"/>
    <property type="match status" value="1"/>
</dbReference>
<feature type="transmembrane region" description="Helical" evidence="5">
    <location>
        <begin position="425"/>
        <end position="447"/>
    </location>
</feature>
<reference evidence="9" key="1">
    <citation type="journal article" date="2019" name="Int. J. Syst. Evol. Microbiol.">
        <title>The Global Catalogue of Microorganisms (GCM) 10K type strain sequencing project: providing services to taxonomists for standard genome sequencing and annotation.</title>
        <authorList>
            <consortium name="The Broad Institute Genomics Platform"/>
            <consortium name="The Broad Institute Genome Sequencing Center for Infectious Disease"/>
            <person name="Wu L."/>
            <person name="Ma J."/>
        </authorList>
    </citation>
    <scope>NUCLEOTIDE SEQUENCE [LARGE SCALE GENOMIC DNA]</scope>
    <source>
        <strain evidence="9">KACC 12507</strain>
    </source>
</reference>
<name>A0ABV9LYG3_9ALTE</name>
<sequence>MKIKTKMLIGGGMLAALPLLIGSLFIGLGATDVGRVSLQEDAKQNLIAIRDITASQIENYIQDIEFQAQTLSDNLMVIEATQAFTRAFNNYGNESAYGKGAIDEDKIDKSLSHFYRNEFGQKFDRLNPNAKLNIDALSTGLSKTERLLQFDYISNNANALGEKQKLSSAKNGSTYSEFHEKYHPFFSVFIERFGFYDLFLVDPNTGHIVYSVFKELDYATSLKDGPYAQSGIAQAFELSLKATDKDFTGITDFAPYIPSYNAPASFISSPIFENGELVGILILQMPIDKINEVMTYNGNWEETGLGESGETYLVGEDFTMRSNGRFLLEDKDNYLQLMRSIGLNDSLVSALGNQETTIGLQPVKTKGTQAAIGGQTGFDIFPDYRGIEVLSAYKPLNIKGLSWVIMSEIDSAEAFAPVKALSANVFQTAIIVVCIALVFGIFAALMLTRALVKPLSSLQATIEDMVQGEGDLTVRIDTIGNNEVTEVSSWFNKFIAQIDTILSDLISSAMRLIPMSQELADGNELIIKAANAQNRQISVMRDRLYRASESSDKVKEESDQIFDDSKIGAKGVVDGLAAFSETEEEVGQLDVIITETSDSIDSLKGESDNIVRVIDVISEIADQTNLLALNAAIEAARAGEAGRGFAVVADEVRALASRTRESTLEVSSMIEAIQSKTDLVVETMGRGRQSTTQCYDKIKTAKTKLQSIDSTMKTINDRVESITFTVKEQRENFDAVAADFDGLDECFYNSQQASAIAVQIGEDMSKMSLKLYEMVEKFKLSDANWSTQKRKGTRIDEALVAAKQRSYSQEESVDDMLF</sequence>
<dbReference type="CDD" id="cd11386">
    <property type="entry name" value="MCP_signal"/>
    <property type="match status" value="1"/>
</dbReference>
<evidence type="ECO:0000313" key="9">
    <source>
        <dbReference type="Proteomes" id="UP001595897"/>
    </source>
</evidence>
<accession>A0ABV9LYG3</accession>
<keyword evidence="2 4" id="KW-0807">Transducer</keyword>
<dbReference type="RefSeq" id="WP_382408404.1">
    <property type="nucleotide sequence ID" value="NZ_JBHSGU010000003.1"/>
</dbReference>
<dbReference type="Gene3D" id="3.30.450.20">
    <property type="entry name" value="PAS domain"/>
    <property type="match status" value="1"/>
</dbReference>
<dbReference type="PANTHER" id="PTHR32089:SF112">
    <property type="entry name" value="LYSOZYME-LIKE PROTEIN-RELATED"/>
    <property type="match status" value="1"/>
</dbReference>
<comment type="similarity">
    <text evidence="3">Belongs to the methyl-accepting chemotaxis (MCP) protein family.</text>
</comment>
<dbReference type="CDD" id="cd06225">
    <property type="entry name" value="HAMP"/>
    <property type="match status" value="1"/>
</dbReference>
<keyword evidence="5" id="KW-0472">Membrane</keyword>
<organism evidence="8 9">
    <name type="scientific">Glaciecola siphonariae</name>
    <dbReference type="NCBI Taxonomy" id="521012"/>
    <lineage>
        <taxon>Bacteria</taxon>
        <taxon>Pseudomonadati</taxon>
        <taxon>Pseudomonadota</taxon>
        <taxon>Gammaproteobacteria</taxon>
        <taxon>Alteromonadales</taxon>
        <taxon>Alteromonadaceae</taxon>
        <taxon>Glaciecola</taxon>
    </lineage>
</organism>
<keyword evidence="9" id="KW-1185">Reference proteome</keyword>
<comment type="caution">
    <text evidence="8">The sequence shown here is derived from an EMBL/GenBank/DDBJ whole genome shotgun (WGS) entry which is preliminary data.</text>
</comment>
<evidence type="ECO:0000256" key="1">
    <source>
        <dbReference type="ARBA" id="ARBA00004370"/>
    </source>
</evidence>
<dbReference type="Pfam" id="PF00672">
    <property type="entry name" value="HAMP"/>
    <property type="match status" value="1"/>
</dbReference>
<keyword evidence="5" id="KW-0812">Transmembrane</keyword>
<dbReference type="PROSITE" id="PS50885">
    <property type="entry name" value="HAMP"/>
    <property type="match status" value="1"/>
</dbReference>
<dbReference type="SMART" id="SM00304">
    <property type="entry name" value="HAMP"/>
    <property type="match status" value="1"/>
</dbReference>
<evidence type="ECO:0000256" key="4">
    <source>
        <dbReference type="PROSITE-ProRule" id="PRU00284"/>
    </source>
</evidence>
<evidence type="ECO:0000256" key="5">
    <source>
        <dbReference type="SAM" id="Phobius"/>
    </source>
</evidence>
<dbReference type="Gene3D" id="1.10.287.950">
    <property type="entry name" value="Methyl-accepting chemotaxis protein"/>
    <property type="match status" value="1"/>
</dbReference>
<evidence type="ECO:0000313" key="8">
    <source>
        <dbReference type="EMBL" id="MFC4700658.1"/>
    </source>
</evidence>
<dbReference type="SMART" id="SM00283">
    <property type="entry name" value="MA"/>
    <property type="match status" value="1"/>
</dbReference>
<feature type="domain" description="HAMP" evidence="7">
    <location>
        <begin position="449"/>
        <end position="503"/>
    </location>
</feature>